<protein>
    <recommendedName>
        <fullName evidence="4">Prolamin-like domain-containing protein</fullName>
    </recommendedName>
</protein>
<feature type="chain" id="PRO_5043842798" description="Prolamin-like domain-containing protein" evidence="1">
    <location>
        <begin position="25"/>
        <end position="141"/>
    </location>
</feature>
<accession>A0AAV5LUG8</accession>
<reference evidence="2 3" key="1">
    <citation type="journal article" date="2021" name="Commun. Biol.">
        <title>The genome of Shorea leprosula (Dipterocarpaceae) highlights the ecological relevance of drought in aseasonal tropical rainforests.</title>
        <authorList>
            <person name="Ng K.K.S."/>
            <person name="Kobayashi M.J."/>
            <person name="Fawcett J.A."/>
            <person name="Hatakeyama M."/>
            <person name="Paape T."/>
            <person name="Ng C.H."/>
            <person name="Ang C.C."/>
            <person name="Tnah L.H."/>
            <person name="Lee C.T."/>
            <person name="Nishiyama T."/>
            <person name="Sese J."/>
            <person name="O'Brien M.J."/>
            <person name="Copetti D."/>
            <person name="Mohd Noor M.I."/>
            <person name="Ong R.C."/>
            <person name="Putra M."/>
            <person name="Sireger I.Z."/>
            <person name="Indrioko S."/>
            <person name="Kosugi Y."/>
            <person name="Izuno A."/>
            <person name="Isagi Y."/>
            <person name="Lee S.L."/>
            <person name="Shimizu K.K."/>
        </authorList>
    </citation>
    <scope>NUCLEOTIDE SEQUENCE [LARGE SCALE GENOMIC DNA]</scope>
    <source>
        <strain evidence="2">214</strain>
    </source>
</reference>
<keyword evidence="1" id="KW-0732">Signal</keyword>
<evidence type="ECO:0000313" key="2">
    <source>
        <dbReference type="EMBL" id="GKV40739.1"/>
    </source>
</evidence>
<dbReference type="EMBL" id="BPVZ01000144">
    <property type="protein sequence ID" value="GKV40739.1"/>
    <property type="molecule type" value="Genomic_DNA"/>
</dbReference>
<evidence type="ECO:0008006" key="4">
    <source>
        <dbReference type="Google" id="ProtNLM"/>
    </source>
</evidence>
<sequence>MAVQKHSILAAMVVLLLAITMASSQLAPAPASAIPNVDSLAEPPNLSAARELFMQRGLKYATEECAKSTWRIIFTLTKMDHDSDYPSRKCCRQLFARDEFPWYKPLVELIVSSPEFKGNKDQIRKNTEDINNCSWLHTSGK</sequence>
<dbReference type="Proteomes" id="UP001054252">
    <property type="component" value="Unassembled WGS sequence"/>
</dbReference>
<evidence type="ECO:0000313" key="3">
    <source>
        <dbReference type="Proteomes" id="UP001054252"/>
    </source>
</evidence>
<dbReference type="AlphaFoldDB" id="A0AAV5LUG8"/>
<organism evidence="2 3">
    <name type="scientific">Rubroshorea leprosula</name>
    <dbReference type="NCBI Taxonomy" id="152421"/>
    <lineage>
        <taxon>Eukaryota</taxon>
        <taxon>Viridiplantae</taxon>
        <taxon>Streptophyta</taxon>
        <taxon>Embryophyta</taxon>
        <taxon>Tracheophyta</taxon>
        <taxon>Spermatophyta</taxon>
        <taxon>Magnoliopsida</taxon>
        <taxon>eudicotyledons</taxon>
        <taxon>Gunneridae</taxon>
        <taxon>Pentapetalae</taxon>
        <taxon>rosids</taxon>
        <taxon>malvids</taxon>
        <taxon>Malvales</taxon>
        <taxon>Dipterocarpaceae</taxon>
        <taxon>Rubroshorea</taxon>
    </lineage>
</organism>
<evidence type="ECO:0000256" key="1">
    <source>
        <dbReference type="SAM" id="SignalP"/>
    </source>
</evidence>
<gene>
    <name evidence="2" type="ORF">SLEP1_g48345</name>
</gene>
<proteinExistence type="predicted"/>
<comment type="caution">
    <text evidence="2">The sequence shown here is derived from an EMBL/GenBank/DDBJ whole genome shotgun (WGS) entry which is preliminary data.</text>
</comment>
<keyword evidence="3" id="KW-1185">Reference proteome</keyword>
<name>A0AAV5LUG8_9ROSI</name>
<feature type="signal peptide" evidence="1">
    <location>
        <begin position="1"/>
        <end position="24"/>
    </location>
</feature>